<dbReference type="AlphaFoldDB" id="A0A016WPJ9"/>
<sequence>MNTAYNVTSGIMNVVKHYKKRQQSPRATHVVPDEITRLQEWCDVYRRTCLIFLPRKSSNADMRRGWSIWKQRKFSADILGRRGGGGGGVDGDTAVVSALKCLQVFSFPSIHIKVAHGNIG</sequence>
<evidence type="ECO:0000313" key="1">
    <source>
        <dbReference type="EMBL" id="EYC40958.1"/>
    </source>
</evidence>
<gene>
    <name evidence="1" type="primary">Acey_s0588.g360</name>
    <name evidence="1" type="ORF">Y032_0588g360</name>
</gene>
<comment type="caution">
    <text evidence="1">The sequence shown here is derived from an EMBL/GenBank/DDBJ whole genome shotgun (WGS) entry which is preliminary data.</text>
</comment>
<protein>
    <submittedName>
        <fullName evidence="1">Uncharacterized protein</fullName>
    </submittedName>
</protein>
<evidence type="ECO:0000313" key="2">
    <source>
        <dbReference type="Proteomes" id="UP000024635"/>
    </source>
</evidence>
<accession>A0A016WPJ9</accession>
<dbReference type="OrthoDB" id="10056930at2759"/>
<reference evidence="2" key="1">
    <citation type="journal article" date="2015" name="Nat. Genet.">
        <title>The genome and transcriptome of the zoonotic hookworm Ancylostoma ceylanicum identify infection-specific gene families.</title>
        <authorList>
            <person name="Schwarz E.M."/>
            <person name="Hu Y."/>
            <person name="Antoshechkin I."/>
            <person name="Miller M.M."/>
            <person name="Sternberg P.W."/>
            <person name="Aroian R.V."/>
        </authorList>
    </citation>
    <scope>NUCLEOTIDE SEQUENCE</scope>
    <source>
        <strain evidence="2">HY135</strain>
    </source>
</reference>
<organism evidence="1 2">
    <name type="scientific">Ancylostoma ceylanicum</name>
    <dbReference type="NCBI Taxonomy" id="53326"/>
    <lineage>
        <taxon>Eukaryota</taxon>
        <taxon>Metazoa</taxon>
        <taxon>Ecdysozoa</taxon>
        <taxon>Nematoda</taxon>
        <taxon>Chromadorea</taxon>
        <taxon>Rhabditida</taxon>
        <taxon>Rhabditina</taxon>
        <taxon>Rhabditomorpha</taxon>
        <taxon>Strongyloidea</taxon>
        <taxon>Ancylostomatidae</taxon>
        <taxon>Ancylostomatinae</taxon>
        <taxon>Ancylostoma</taxon>
    </lineage>
</organism>
<name>A0A016WPJ9_9BILA</name>
<proteinExistence type="predicted"/>
<dbReference type="Proteomes" id="UP000024635">
    <property type="component" value="Unassembled WGS sequence"/>
</dbReference>
<keyword evidence="2" id="KW-1185">Reference proteome</keyword>
<dbReference type="EMBL" id="JARK01000188">
    <property type="protein sequence ID" value="EYC40958.1"/>
    <property type="molecule type" value="Genomic_DNA"/>
</dbReference>